<feature type="transmembrane region" description="Helical" evidence="6">
    <location>
        <begin position="168"/>
        <end position="189"/>
    </location>
</feature>
<dbReference type="OMA" id="QVFMQGD"/>
<dbReference type="VEuPathDB" id="FungiDB:MYCTH_2308031"/>
<dbReference type="Gene3D" id="1.20.1070.10">
    <property type="entry name" value="Rhodopsin 7-helix transmembrane proteins"/>
    <property type="match status" value="2"/>
</dbReference>
<feature type="region of interest" description="Disordered" evidence="5">
    <location>
        <begin position="532"/>
        <end position="562"/>
    </location>
</feature>
<dbReference type="GeneID" id="11506723"/>
<dbReference type="GO" id="GO:0004930">
    <property type="term" value="F:G protein-coupled receptor activity"/>
    <property type="evidence" value="ECO:0007669"/>
    <property type="project" value="TreeGrafter"/>
</dbReference>
<keyword evidence="3 6" id="KW-1133">Transmembrane helix</keyword>
<dbReference type="HOGENOM" id="CLU_024810_3_1_1"/>
<accession>G2QJ31</accession>
<feature type="compositionally biased region" description="Low complexity" evidence="5">
    <location>
        <begin position="340"/>
        <end position="356"/>
    </location>
</feature>
<keyword evidence="9" id="KW-1185">Reference proteome</keyword>
<gene>
    <name evidence="8" type="ORF">MYCTH_2308031</name>
</gene>
<feature type="transmembrane region" description="Helical" evidence="6">
    <location>
        <begin position="121"/>
        <end position="141"/>
    </location>
</feature>
<sequence length="562" mass="61570">MRGVPHEDAQRIIAIERTCSALSFLGCVFVLVTFALSDAFRQRAINRMVFYATFGNMLTNVATLMTTTYTHKPDSFGCQLQGFLIQVFMQSDAYWALAMAINVYLTFYHKYDARMLRRMEIAYLACCYGIPFIPGFTFIFVSNKRRGRPYGDAILWCWLKPEWEVYRIATFYGPIWAAIIATMTIYIRAGREIYHNRRKMMNFSSTGNGTVGTGEHFSPAIEFSSAFNFKTTEVTQTTEIVKPPAAVVKTGAAISNTAPSYSVTVSTDIQAANRLNMRASLEEDPGNGDPSTLTHSRGSSSSSSSSSTTTTNHHRAPSATNGSGRPDNGAWRAPVLSTATQPSPLTPTVTSTVTTSRHTRVTAAPGRAHHHHHHHHESASSHSATWSYTKCAILFFSVLLITWIPSSGNRVYSLVHRDDVSRPLFYASAFVLPLQGFWNAIIYVVTSWAACKSLARSCLAGARGVRDWVLGEGVSRTRSRRMRSGRRVSAVKIVHRSERGGGGAAGAGAGAGAGGGGRGSAVGIWLGNINSRNERERERESERSTSMEDLTGQRRAMAVSAV</sequence>
<feature type="compositionally biased region" description="Low complexity" evidence="5">
    <location>
        <begin position="291"/>
        <end position="311"/>
    </location>
</feature>
<dbReference type="PROSITE" id="PS50261">
    <property type="entry name" value="G_PROTEIN_RECEP_F2_4"/>
    <property type="match status" value="1"/>
</dbReference>
<dbReference type="GO" id="GO:0007189">
    <property type="term" value="P:adenylate cyclase-activating G protein-coupled receptor signaling pathway"/>
    <property type="evidence" value="ECO:0007669"/>
    <property type="project" value="TreeGrafter"/>
</dbReference>
<dbReference type="Proteomes" id="UP000007322">
    <property type="component" value="Chromosome 5"/>
</dbReference>
<evidence type="ECO:0000256" key="2">
    <source>
        <dbReference type="ARBA" id="ARBA00022692"/>
    </source>
</evidence>
<dbReference type="STRING" id="573729.G2QJ31"/>
<feature type="domain" description="G-protein coupled receptors family 2 profile 2" evidence="7">
    <location>
        <begin position="12"/>
        <end position="198"/>
    </location>
</feature>
<dbReference type="InterPro" id="IPR017981">
    <property type="entry name" value="GPCR_2-like_7TM"/>
</dbReference>
<feature type="transmembrane region" description="Helical" evidence="6">
    <location>
        <begin position="385"/>
        <end position="404"/>
    </location>
</feature>
<dbReference type="EMBL" id="CP003006">
    <property type="protein sequence ID" value="AEO59606.1"/>
    <property type="molecule type" value="Genomic_DNA"/>
</dbReference>
<dbReference type="InParanoid" id="G2QJ31"/>
<dbReference type="OrthoDB" id="18453at2759"/>
<dbReference type="PANTHER" id="PTHR23112">
    <property type="entry name" value="G PROTEIN-COUPLED RECEPTOR 157-RELATED"/>
    <property type="match status" value="1"/>
</dbReference>
<dbReference type="AlphaFoldDB" id="G2QJ31"/>
<name>G2QJ31_THET4</name>
<organism evidence="8 9">
    <name type="scientific">Thermothelomyces thermophilus (strain ATCC 42464 / BCRC 31852 / DSM 1799)</name>
    <name type="common">Sporotrichum thermophile</name>
    <dbReference type="NCBI Taxonomy" id="573729"/>
    <lineage>
        <taxon>Eukaryota</taxon>
        <taxon>Fungi</taxon>
        <taxon>Dikarya</taxon>
        <taxon>Ascomycota</taxon>
        <taxon>Pezizomycotina</taxon>
        <taxon>Sordariomycetes</taxon>
        <taxon>Sordariomycetidae</taxon>
        <taxon>Sordariales</taxon>
        <taxon>Chaetomiaceae</taxon>
        <taxon>Thermothelomyces</taxon>
    </lineage>
</organism>
<evidence type="ECO:0000256" key="4">
    <source>
        <dbReference type="ARBA" id="ARBA00023136"/>
    </source>
</evidence>
<dbReference type="RefSeq" id="XP_003664851.1">
    <property type="nucleotide sequence ID" value="XM_003664803.1"/>
</dbReference>
<reference evidence="8 9" key="1">
    <citation type="journal article" date="2011" name="Nat. Biotechnol.">
        <title>Comparative genomic analysis of the thermophilic biomass-degrading fungi Myceliophthora thermophila and Thielavia terrestris.</title>
        <authorList>
            <person name="Berka R.M."/>
            <person name="Grigoriev I.V."/>
            <person name="Otillar R."/>
            <person name="Salamov A."/>
            <person name="Grimwood J."/>
            <person name="Reid I."/>
            <person name="Ishmael N."/>
            <person name="John T."/>
            <person name="Darmond C."/>
            <person name="Moisan M.-C."/>
            <person name="Henrissat B."/>
            <person name="Coutinho P.M."/>
            <person name="Lombard V."/>
            <person name="Natvig D.O."/>
            <person name="Lindquist E."/>
            <person name="Schmutz J."/>
            <person name="Lucas S."/>
            <person name="Harris P."/>
            <person name="Powlowski J."/>
            <person name="Bellemare A."/>
            <person name="Taylor D."/>
            <person name="Butler G."/>
            <person name="de Vries R.P."/>
            <person name="Allijn I.E."/>
            <person name="van den Brink J."/>
            <person name="Ushinsky S."/>
            <person name="Storms R."/>
            <person name="Powell A.J."/>
            <person name="Paulsen I.T."/>
            <person name="Elbourne L.D.H."/>
            <person name="Baker S.E."/>
            <person name="Magnuson J."/>
            <person name="LaBoissiere S."/>
            <person name="Clutterbuck A.J."/>
            <person name="Martinez D."/>
            <person name="Wogulis M."/>
            <person name="de Leon A.L."/>
            <person name="Rey M.W."/>
            <person name="Tsang A."/>
        </authorList>
    </citation>
    <scope>NUCLEOTIDE SEQUENCE [LARGE SCALE GENOMIC DNA]</scope>
    <source>
        <strain evidence="9">ATCC 42464 / BCRC 31852 / DSM 1799</strain>
    </source>
</reference>
<feature type="transmembrane region" description="Helical" evidence="6">
    <location>
        <begin position="12"/>
        <end position="36"/>
    </location>
</feature>
<dbReference type="PANTHER" id="PTHR23112:SF22">
    <property type="entry name" value="G-PROTEIN COUPLED RECEPTOR"/>
    <property type="match status" value="1"/>
</dbReference>
<evidence type="ECO:0000313" key="9">
    <source>
        <dbReference type="Proteomes" id="UP000007322"/>
    </source>
</evidence>
<evidence type="ECO:0000256" key="3">
    <source>
        <dbReference type="ARBA" id="ARBA00022989"/>
    </source>
</evidence>
<keyword evidence="4 6" id="KW-0472">Membrane</keyword>
<protein>
    <recommendedName>
        <fullName evidence="7">G-protein coupled receptors family 2 profile 2 domain-containing protein</fullName>
    </recommendedName>
</protein>
<feature type="transmembrane region" description="Helical" evidence="6">
    <location>
        <begin position="93"/>
        <end position="109"/>
    </location>
</feature>
<evidence type="ECO:0000313" key="8">
    <source>
        <dbReference type="EMBL" id="AEO59606.1"/>
    </source>
</evidence>
<dbReference type="KEGG" id="mtm:MYCTH_2308031"/>
<dbReference type="GO" id="GO:0007166">
    <property type="term" value="P:cell surface receptor signaling pathway"/>
    <property type="evidence" value="ECO:0007669"/>
    <property type="project" value="InterPro"/>
</dbReference>
<feature type="transmembrane region" description="Helical" evidence="6">
    <location>
        <begin position="424"/>
        <end position="446"/>
    </location>
</feature>
<feature type="transmembrane region" description="Helical" evidence="6">
    <location>
        <begin position="48"/>
        <end position="66"/>
    </location>
</feature>
<evidence type="ECO:0000259" key="7">
    <source>
        <dbReference type="PROSITE" id="PS50261"/>
    </source>
</evidence>
<dbReference type="eggNOG" id="ENOG502QWAA">
    <property type="taxonomic scope" value="Eukaryota"/>
</dbReference>
<keyword evidence="2 6" id="KW-0812">Transmembrane</keyword>
<feature type="compositionally biased region" description="Basic and acidic residues" evidence="5">
    <location>
        <begin position="532"/>
        <end position="546"/>
    </location>
</feature>
<evidence type="ECO:0000256" key="6">
    <source>
        <dbReference type="SAM" id="Phobius"/>
    </source>
</evidence>
<dbReference type="Pfam" id="PF05462">
    <property type="entry name" value="Dicty_CAR"/>
    <property type="match status" value="1"/>
</dbReference>
<dbReference type="GO" id="GO:0005886">
    <property type="term" value="C:plasma membrane"/>
    <property type="evidence" value="ECO:0007669"/>
    <property type="project" value="TreeGrafter"/>
</dbReference>
<proteinExistence type="predicted"/>
<evidence type="ECO:0000256" key="5">
    <source>
        <dbReference type="SAM" id="MobiDB-lite"/>
    </source>
</evidence>
<evidence type="ECO:0000256" key="1">
    <source>
        <dbReference type="ARBA" id="ARBA00004141"/>
    </source>
</evidence>
<feature type="region of interest" description="Disordered" evidence="5">
    <location>
        <begin position="280"/>
        <end position="357"/>
    </location>
</feature>
<comment type="subcellular location">
    <subcellularLocation>
        <location evidence="1">Membrane</location>
        <topology evidence="1">Multi-pass membrane protein</topology>
    </subcellularLocation>
</comment>
<dbReference type="SUPFAM" id="SSF81321">
    <property type="entry name" value="Family A G protein-coupled receptor-like"/>
    <property type="match status" value="1"/>
</dbReference>